<name>X0TVJ9_9ZZZZ</name>
<evidence type="ECO:0000259" key="3">
    <source>
        <dbReference type="PROSITE" id="PS51898"/>
    </source>
</evidence>
<protein>
    <recommendedName>
        <fullName evidence="3">Tyr recombinase domain-containing protein</fullName>
    </recommendedName>
</protein>
<keyword evidence="1" id="KW-0238">DNA-binding</keyword>
<comment type="caution">
    <text evidence="4">The sequence shown here is derived from an EMBL/GenBank/DDBJ whole genome shotgun (WGS) entry which is preliminary data.</text>
</comment>
<dbReference type="GO" id="GO:0006310">
    <property type="term" value="P:DNA recombination"/>
    <property type="evidence" value="ECO:0007669"/>
    <property type="project" value="UniProtKB-KW"/>
</dbReference>
<dbReference type="PROSITE" id="PS51898">
    <property type="entry name" value="TYR_RECOMBINASE"/>
    <property type="match status" value="1"/>
</dbReference>
<dbReference type="InterPro" id="IPR050090">
    <property type="entry name" value="Tyrosine_recombinase_XerCD"/>
</dbReference>
<dbReference type="GO" id="GO:0015074">
    <property type="term" value="P:DNA integration"/>
    <property type="evidence" value="ECO:0007669"/>
    <property type="project" value="InterPro"/>
</dbReference>
<evidence type="ECO:0000313" key="4">
    <source>
        <dbReference type="EMBL" id="GAF80145.1"/>
    </source>
</evidence>
<dbReference type="GO" id="GO:0003677">
    <property type="term" value="F:DNA binding"/>
    <property type="evidence" value="ECO:0007669"/>
    <property type="project" value="UniProtKB-KW"/>
</dbReference>
<gene>
    <name evidence="4" type="ORF">S01H1_08919</name>
</gene>
<dbReference type="AlphaFoldDB" id="X0TVJ9"/>
<evidence type="ECO:0000256" key="2">
    <source>
        <dbReference type="ARBA" id="ARBA00023172"/>
    </source>
</evidence>
<reference evidence="4" key="1">
    <citation type="journal article" date="2014" name="Front. Microbiol.">
        <title>High frequency of phylogenetically diverse reductive dehalogenase-homologous genes in deep subseafloor sedimentary metagenomes.</title>
        <authorList>
            <person name="Kawai M."/>
            <person name="Futagami T."/>
            <person name="Toyoda A."/>
            <person name="Takaki Y."/>
            <person name="Nishi S."/>
            <person name="Hori S."/>
            <person name="Arai W."/>
            <person name="Tsubouchi T."/>
            <person name="Morono Y."/>
            <person name="Uchiyama I."/>
            <person name="Ito T."/>
            <person name="Fujiyama A."/>
            <person name="Inagaki F."/>
            <person name="Takami H."/>
        </authorList>
    </citation>
    <scope>NUCLEOTIDE SEQUENCE</scope>
    <source>
        <strain evidence="4">Expedition CK06-06</strain>
    </source>
</reference>
<dbReference type="SUPFAM" id="SSF56349">
    <property type="entry name" value="DNA breaking-rejoining enzymes"/>
    <property type="match status" value="1"/>
</dbReference>
<feature type="non-terminal residue" evidence="4">
    <location>
        <position position="1"/>
    </location>
</feature>
<keyword evidence="2" id="KW-0233">DNA recombination</keyword>
<dbReference type="InterPro" id="IPR002104">
    <property type="entry name" value="Integrase_catalytic"/>
</dbReference>
<proteinExistence type="predicted"/>
<sequence>ALSPASVSLAISAIKFFYLEVLKNDIFHGVKHPKPEKKLPVVLTKDEIKRMIDITKNKKHRLLIEILYSTGLRVSEAVNMRVKDINLEEKIAFVKYGKGKKERFVKLSNRFITHLNSYLKKKKGTYIFSYKGKPLSTRQAQRIIKKAALNAEITKKVFCHALRSSFATHLLDSGADIRLIQELLGHSNLATTERYTKVSKERLMEVKSPLDSL</sequence>
<dbReference type="Pfam" id="PF00589">
    <property type="entry name" value="Phage_integrase"/>
    <property type="match status" value="1"/>
</dbReference>
<dbReference type="EMBL" id="BARS01004562">
    <property type="protein sequence ID" value="GAF80145.1"/>
    <property type="molecule type" value="Genomic_DNA"/>
</dbReference>
<dbReference type="InterPro" id="IPR011010">
    <property type="entry name" value="DNA_brk_join_enz"/>
</dbReference>
<evidence type="ECO:0000256" key="1">
    <source>
        <dbReference type="ARBA" id="ARBA00023125"/>
    </source>
</evidence>
<dbReference type="PANTHER" id="PTHR30349">
    <property type="entry name" value="PHAGE INTEGRASE-RELATED"/>
    <property type="match status" value="1"/>
</dbReference>
<dbReference type="InterPro" id="IPR013762">
    <property type="entry name" value="Integrase-like_cat_sf"/>
</dbReference>
<dbReference type="Gene3D" id="1.10.443.10">
    <property type="entry name" value="Intergrase catalytic core"/>
    <property type="match status" value="1"/>
</dbReference>
<accession>X0TVJ9</accession>
<dbReference type="PANTHER" id="PTHR30349:SF41">
    <property type="entry name" value="INTEGRASE_RECOMBINASE PROTEIN MJ0367-RELATED"/>
    <property type="match status" value="1"/>
</dbReference>
<feature type="domain" description="Tyr recombinase" evidence="3">
    <location>
        <begin position="38"/>
        <end position="208"/>
    </location>
</feature>
<organism evidence="4">
    <name type="scientific">marine sediment metagenome</name>
    <dbReference type="NCBI Taxonomy" id="412755"/>
    <lineage>
        <taxon>unclassified sequences</taxon>
        <taxon>metagenomes</taxon>
        <taxon>ecological metagenomes</taxon>
    </lineage>
</organism>